<proteinExistence type="predicted"/>
<sequence>MVQNLKASTLRTDWRKAMASAVVERFEGWAVFRSGRWPSQIPLSFHILKHLGPAVSPSLSLPVITDEGILQDHYLAILERRLVKKGNAAGTQVLVLWQHHTKEEATWED</sequence>
<reference evidence="2" key="1">
    <citation type="journal article" date="2020" name="Genome Biol.">
        <title>Gamete binning: chromosome-level and haplotype-resolved genome assembly enabled by high-throughput single-cell sequencing of gamete genomes.</title>
        <authorList>
            <person name="Campoy J.A."/>
            <person name="Sun H."/>
            <person name="Goel M."/>
            <person name="Jiao W.-B."/>
            <person name="Folz-Donahue K."/>
            <person name="Wang N."/>
            <person name="Rubio M."/>
            <person name="Liu C."/>
            <person name="Kukat C."/>
            <person name="Ruiz D."/>
            <person name="Huettel B."/>
            <person name="Schneeberger K."/>
        </authorList>
    </citation>
    <scope>NUCLEOTIDE SEQUENCE [LARGE SCALE GENOMIC DNA]</scope>
    <source>
        <strain evidence="2">cv. Rojo Pasion</strain>
    </source>
</reference>
<gene>
    <name evidence="1" type="ORF">ORAREDHAP_LOCUS37398</name>
</gene>
<dbReference type="Proteomes" id="UP000507245">
    <property type="component" value="Unassembled WGS sequence"/>
</dbReference>
<accession>A0A6J5XJE8</accession>
<protein>
    <recommendedName>
        <fullName evidence="3">Chromo domain-containing protein</fullName>
    </recommendedName>
</protein>
<dbReference type="EMBL" id="CAEKKB010000006">
    <property type="protein sequence ID" value="CAB4313839.1"/>
    <property type="molecule type" value="Genomic_DNA"/>
</dbReference>
<evidence type="ECO:0000313" key="2">
    <source>
        <dbReference type="Proteomes" id="UP000507245"/>
    </source>
</evidence>
<dbReference type="OrthoDB" id="1164800at2759"/>
<name>A0A6J5XJE8_PRUAR</name>
<evidence type="ECO:0000313" key="1">
    <source>
        <dbReference type="EMBL" id="CAB4313839.1"/>
    </source>
</evidence>
<evidence type="ECO:0008006" key="3">
    <source>
        <dbReference type="Google" id="ProtNLM"/>
    </source>
</evidence>
<organism evidence="1 2">
    <name type="scientific">Prunus armeniaca</name>
    <name type="common">Apricot</name>
    <name type="synonym">Armeniaca vulgaris</name>
    <dbReference type="NCBI Taxonomy" id="36596"/>
    <lineage>
        <taxon>Eukaryota</taxon>
        <taxon>Viridiplantae</taxon>
        <taxon>Streptophyta</taxon>
        <taxon>Embryophyta</taxon>
        <taxon>Tracheophyta</taxon>
        <taxon>Spermatophyta</taxon>
        <taxon>Magnoliopsida</taxon>
        <taxon>eudicotyledons</taxon>
        <taxon>Gunneridae</taxon>
        <taxon>Pentapetalae</taxon>
        <taxon>rosids</taxon>
        <taxon>fabids</taxon>
        <taxon>Rosales</taxon>
        <taxon>Rosaceae</taxon>
        <taxon>Amygdaloideae</taxon>
        <taxon>Amygdaleae</taxon>
        <taxon>Prunus</taxon>
    </lineage>
</organism>
<keyword evidence="2" id="KW-1185">Reference proteome</keyword>
<dbReference type="AlphaFoldDB" id="A0A6J5XJE8"/>